<evidence type="ECO:0000313" key="3">
    <source>
        <dbReference type="EMBL" id="MED6151928.1"/>
    </source>
</evidence>
<gene>
    <name evidence="3" type="ORF">PIB30_087023</name>
</gene>
<evidence type="ECO:0000256" key="1">
    <source>
        <dbReference type="SAM" id="Coils"/>
    </source>
</evidence>
<keyword evidence="1" id="KW-0175">Coiled coil</keyword>
<proteinExistence type="predicted"/>
<comment type="caution">
    <text evidence="3">The sequence shown here is derived from an EMBL/GenBank/DDBJ whole genome shotgun (WGS) entry which is preliminary data.</text>
</comment>
<feature type="coiled-coil region" evidence="1">
    <location>
        <begin position="226"/>
        <end position="260"/>
    </location>
</feature>
<name>A0ABU6TV95_9FABA</name>
<evidence type="ECO:0000256" key="2">
    <source>
        <dbReference type="SAM" id="MobiDB-lite"/>
    </source>
</evidence>
<accession>A0ABU6TV95</accession>
<reference evidence="3 4" key="1">
    <citation type="journal article" date="2023" name="Plants (Basel)">
        <title>Bridging the Gap: Combining Genomics and Transcriptomics Approaches to Understand Stylosanthes scabra, an Orphan Legume from the Brazilian Caatinga.</title>
        <authorList>
            <person name="Ferreira-Neto J.R.C."/>
            <person name="da Silva M.D."/>
            <person name="Binneck E."/>
            <person name="de Melo N.F."/>
            <person name="da Silva R.H."/>
            <person name="de Melo A.L.T.M."/>
            <person name="Pandolfi V."/>
            <person name="Bustamante F.O."/>
            <person name="Brasileiro-Vidal A.C."/>
            <person name="Benko-Iseppon A.M."/>
        </authorList>
    </citation>
    <scope>NUCLEOTIDE SEQUENCE [LARGE SCALE GENOMIC DNA]</scope>
    <source>
        <tissue evidence="3">Leaves</tissue>
    </source>
</reference>
<dbReference type="Proteomes" id="UP001341840">
    <property type="component" value="Unassembled WGS sequence"/>
</dbReference>
<keyword evidence="4" id="KW-1185">Reference proteome</keyword>
<evidence type="ECO:0000313" key="4">
    <source>
        <dbReference type="Proteomes" id="UP001341840"/>
    </source>
</evidence>
<protein>
    <submittedName>
        <fullName evidence="3">Uncharacterized protein</fullName>
    </submittedName>
</protein>
<sequence length="299" mass="35293">MSEIIKLMYDTPWPSYRKIPYEIKERWYEKWKEKFRWYPRHESFMKRAFDYRMGRRLSQMLKEVREEKKEVTQWCRPQLKRSLRQYWGNDQAFKHRLVTNKANRASSKVASLYCGGSVTIRSTKQKMEKELKREPVDAEEKYISDLEALTQEALEHGGEDGDGTTNPIDPSEVWRHTIGEPNSKNRIYGKGSFFASTLRATLAATMSPTTFKPLSVEVENQLREKIRELTQNLDERGRSLKEAEERIHVLLVRLEAIQASQSAQDLEAIAVARDQVGVDHRSHQYRRPYKMRGTRMKMM</sequence>
<feature type="region of interest" description="Disordered" evidence="2">
    <location>
        <begin position="156"/>
        <end position="175"/>
    </location>
</feature>
<dbReference type="EMBL" id="JASCZI010092136">
    <property type="protein sequence ID" value="MED6151928.1"/>
    <property type="molecule type" value="Genomic_DNA"/>
</dbReference>
<organism evidence="3 4">
    <name type="scientific">Stylosanthes scabra</name>
    <dbReference type="NCBI Taxonomy" id="79078"/>
    <lineage>
        <taxon>Eukaryota</taxon>
        <taxon>Viridiplantae</taxon>
        <taxon>Streptophyta</taxon>
        <taxon>Embryophyta</taxon>
        <taxon>Tracheophyta</taxon>
        <taxon>Spermatophyta</taxon>
        <taxon>Magnoliopsida</taxon>
        <taxon>eudicotyledons</taxon>
        <taxon>Gunneridae</taxon>
        <taxon>Pentapetalae</taxon>
        <taxon>rosids</taxon>
        <taxon>fabids</taxon>
        <taxon>Fabales</taxon>
        <taxon>Fabaceae</taxon>
        <taxon>Papilionoideae</taxon>
        <taxon>50 kb inversion clade</taxon>
        <taxon>dalbergioids sensu lato</taxon>
        <taxon>Dalbergieae</taxon>
        <taxon>Pterocarpus clade</taxon>
        <taxon>Stylosanthes</taxon>
    </lineage>
</organism>